<dbReference type="Proteomes" id="UP001597260">
    <property type="component" value="Unassembled WGS sequence"/>
</dbReference>
<feature type="domain" description="BON" evidence="2">
    <location>
        <begin position="84"/>
        <end position="152"/>
    </location>
</feature>
<feature type="domain" description="BON" evidence="2">
    <location>
        <begin position="9"/>
        <end position="77"/>
    </location>
</feature>
<dbReference type="PANTHER" id="PTHR34606">
    <property type="entry name" value="BON DOMAIN-CONTAINING PROTEIN"/>
    <property type="match status" value="1"/>
</dbReference>
<dbReference type="Gene3D" id="3.30.1340.30">
    <property type="match status" value="3"/>
</dbReference>
<sequence>MSTASITRTDRDIQNDVLAELSWEPRIQPNEIGVSVTEGIVTLAGWVDNYAKKWAAERAAHRVNRVRAVANDIEVRLPTAGERTDAEIATAVTRTLEWDAFVPIENLDVTVSNGWIVLHGEVEWEYQKRAADRAVRRLTSVRGVTNGIFVRPRSRPSPEDLKQRLRSALTRNAETDAERIDIQVQGDVIMLEGTVRSWLERETAERIAWSAPGIVDVHNHITVRL</sequence>
<evidence type="ECO:0000256" key="1">
    <source>
        <dbReference type="ARBA" id="ARBA00022729"/>
    </source>
</evidence>
<evidence type="ECO:0000313" key="3">
    <source>
        <dbReference type="EMBL" id="MFD1320192.1"/>
    </source>
</evidence>
<gene>
    <name evidence="3" type="ORF">ACFQ4H_03710</name>
</gene>
<dbReference type="PANTHER" id="PTHR34606:SF4">
    <property type="entry name" value="OUTER MEMBRANE LIPOPROTEIN DOLP"/>
    <property type="match status" value="1"/>
</dbReference>
<dbReference type="InterPro" id="IPR051686">
    <property type="entry name" value="Lipoprotein_DolP"/>
</dbReference>
<keyword evidence="4" id="KW-1185">Reference proteome</keyword>
<keyword evidence="1" id="KW-0732">Signal</keyword>
<evidence type="ECO:0000259" key="2">
    <source>
        <dbReference type="PROSITE" id="PS50914"/>
    </source>
</evidence>
<dbReference type="EMBL" id="JBHTMP010000003">
    <property type="protein sequence ID" value="MFD1320192.1"/>
    <property type="molecule type" value="Genomic_DNA"/>
</dbReference>
<proteinExistence type="predicted"/>
<dbReference type="Pfam" id="PF04972">
    <property type="entry name" value="BON"/>
    <property type="match status" value="3"/>
</dbReference>
<dbReference type="InterPro" id="IPR007055">
    <property type="entry name" value="BON_dom"/>
</dbReference>
<protein>
    <submittedName>
        <fullName evidence="3">BON domain-containing protein</fullName>
    </submittedName>
</protein>
<dbReference type="PROSITE" id="PS50914">
    <property type="entry name" value="BON"/>
    <property type="match status" value="3"/>
</dbReference>
<evidence type="ECO:0000313" key="4">
    <source>
        <dbReference type="Proteomes" id="UP001597260"/>
    </source>
</evidence>
<accession>A0ABW3Y9C1</accession>
<dbReference type="RefSeq" id="WP_377566927.1">
    <property type="nucleotide sequence ID" value="NZ_JBHTMP010000003.1"/>
</dbReference>
<name>A0ABW3Y9C1_9ACTN</name>
<reference evidence="4" key="1">
    <citation type="journal article" date="2019" name="Int. J. Syst. Evol. Microbiol.">
        <title>The Global Catalogue of Microorganisms (GCM) 10K type strain sequencing project: providing services to taxonomists for standard genome sequencing and annotation.</title>
        <authorList>
            <consortium name="The Broad Institute Genomics Platform"/>
            <consortium name="The Broad Institute Genome Sequencing Center for Infectious Disease"/>
            <person name="Wu L."/>
            <person name="Ma J."/>
        </authorList>
    </citation>
    <scope>NUCLEOTIDE SEQUENCE [LARGE SCALE GENOMIC DNA]</scope>
    <source>
        <strain evidence="4">JCM 31037</strain>
    </source>
</reference>
<dbReference type="InterPro" id="IPR014004">
    <property type="entry name" value="Transpt-assoc_nodulatn_dom_bac"/>
</dbReference>
<comment type="caution">
    <text evidence="3">The sequence shown here is derived from an EMBL/GenBank/DDBJ whole genome shotgun (WGS) entry which is preliminary data.</text>
</comment>
<dbReference type="SMART" id="SM00749">
    <property type="entry name" value="BON"/>
    <property type="match status" value="3"/>
</dbReference>
<organism evidence="3 4">
    <name type="scientific">Micromonospora sonneratiae</name>
    <dbReference type="NCBI Taxonomy" id="1184706"/>
    <lineage>
        <taxon>Bacteria</taxon>
        <taxon>Bacillati</taxon>
        <taxon>Actinomycetota</taxon>
        <taxon>Actinomycetes</taxon>
        <taxon>Micromonosporales</taxon>
        <taxon>Micromonosporaceae</taxon>
        <taxon>Micromonospora</taxon>
    </lineage>
</organism>
<feature type="domain" description="BON" evidence="2">
    <location>
        <begin position="157"/>
        <end position="225"/>
    </location>
</feature>